<dbReference type="PANTHER" id="PTHR10174:SF222">
    <property type="entry name" value="GH10083P-RELATED"/>
    <property type="match status" value="1"/>
</dbReference>
<reference evidence="2" key="1">
    <citation type="submission" date="2021-12" db="EMBL/GenBank/DDBJ databases">
        <authorList>
            <person name="King R."/>
        </authorList>
    </citation>
    <scope>NUCLEOTIDE SEQUENCE</scope>
</reference>
<dbReference type="Gene3D" id="1.20.5.1200">
    <property type="entry name" value="Alpha-tocopherol transfer"/>
    <property type="match status" value="1"/>
</dbReference>
<name>A0A9P0G0V9_BEMTA</name>
<organism evidence="2 3">
    <name type="scientific">Bemisia tabaci</name>
    <name type="common">Sweetpotato whitefly</name>
    <name type="synonym">Aleurodes tabaci</name>
    <dbReference type="NCBI Taxonomy" id="7038"/>
    <lineage>
        <taxon>Eukaryota</taxon>
        <taxon>Metazoa</taxon>
        <taxon>Ecdysozoa</taxon>
        <taxon>Arthropoda</taxon>
        <taxon>Hexapoda</taxon>
        <taxon>Insecta</taxon>
        <taxon>Pterygota</taxon>
        <taxon>Neoptera</taxon>
        <taxon>Paraneoptera</taxon>
        <taxon>Hemiptera</taxon>
        <taxon>Sternorrhyncha</taxon>
        <taxon>Aleyrodoidea</taxon>
        <taxon>Aleyrodidae</taxon>
        <taxon>Aleyrodinae</taxon>
        <taxon>Bemisia</taxon>
    </lineage>
</organism>
<dbReference type="InterPro" id="IPR036865">
    <property type="entry name" value="CRAL-TRIO_dom_sf"/>
</dbReference>
<dbReference type="InterPro" id="IPR001251">
    <property type="entry name" value="CRAL-TRIO_dom"/>
</dbReference>
<protein>
    <recommendedName>
        <fullName evidence="1">CRAL-TRIO domain-containing protein</fullName>
    </recommendedName>
</protein>
<dbReference type="PANTHER" id="PTHR10174">
    <property type="entry name" value="ALPHA-TOCOPHEROL TRANSFER PROTEIN-RELATED"/>
    <property type="match status" value="1"/>
</dbReference>
<proteinExistence type="predicted"/>
<feature type="domain" description="CRAL-TRIO" evidence="1">
    <location>
        <begin position="70"/>
        <end position="235"/>
    </location>
</feature>
<keyword evidence="3" id="KW-1185">Reference proteome</keyword>
<evidence type="ECO:0000259" key="1">
    <source>
        <dbReference type="PROSITE" id="PS50191"/>
    </source>
</evidence>
<dbReference type="EMBL" id="OU963866">
    <property type="protein sequence ID" value="CAH0772853.1"/>
    <property type="molecule type" value="Genomic_DNA"/>
</dbReference>
<dbReference type="InterPro" id="IPR036273">
    <property type="entry name" value="CRAL/TRIO_N_dom_sf"/>
</dbReference>
<sequence length="282" mass="33224">MINYTDEHVAIIRKWLEEEPNLPGDFEEAMIKRFLHCCSNDIERTKKVMKLFFNCRLNFKEFFGNADFHSDQVQRILTAIDTLPLPRRTKEGYQVYVTRLRDTNPDNFNLADYSKMFFMMHDTRMRTEDIPAGDVPILDMEGFSFKHLTKLIFNFGTLKKYLLYNQEAHPVKLMQVHIVNTNGLLHKAFSLVKPLLNPHVKDMLHFHTPGSDTIDEFVPKDLLPKEYGGNTGSVDELKEIWVKKIKEQAEWLAIEDRWKEIPPEKLNKQIDLEQSFSKIEFD</sequence>
<dbReference type="GO" id="GO:1902936">
    <property type="term" value="F:phosphatidylinositol bisphosphate binding"/>
    <property type="evidence" value="ECO:0007669"/>
    <property type="project" value="TreeGrafter"/>
</dbReference>
<dbReference type="AlphaFoldDB" id="A0A9P0G0V9"/>
<dbReference type="CDD" id="cd00170">
    <property type="entry name" value="SEC14"/>
    <property type="match status" value="1"/>
</dbReference>
<dbReference type="SUPFAM" id="SSF46938">
    <property type="entry name" value="CRAL/TRIO N-terminal domain"/>
    <property type="match status" value="1"/>
</dbReference>
<dbReference type="SUPFAM" id="SSF52087">
    <property type="entry name" value="CRAL/TRIO domain"/>
    <property type="match status" value="1"/>
</dbReference>
<evidence type="ECO:0000313" key="2">
    <source>
        <dbReference type="EMBL" id="CAH0772853.1"/>
    </source>
</evidence>
<gene>
    <name evidence="2" type="ORF">BEMITA_LOCUS9419</name>
</gene>
<dbReference type="GO" id="GO:0016020">
    <property type="term" value="C:membrane"/>
    <property type="evidence" value="ECO:0007669"/>
    <property type="project" value="TreeGrafter"/>
</dbReference>
<dbReference type="Gene3D" id="3.40.525.10">
    <property type="entry name" value="CRAL-TRIO lipid binding domain"/>
    <property type="match status" value="1"/>
</dbReference>
<dbReference type="SMART" id="SM00516">
    <property type="entry name" value="SEC14"/>
    <property type="match status" value="1"/>
</dbReference>
<dbReference type="PROSITE" id="PS50191">
    <property type="entry name" value="CRAL_TRIO"/>
    <property type="match status" value="1"/>
</dbReference>
<dbReference type="Pfam" id="PF00650">
    <property type="entry name" value="CRAL_TRIO"/>
    <property type="match status" value="1"/>
</dbReference>
<evidence type="ECO:0000313" key="3">
    <source>
        <dbReference type="Proteomes" id="UP001152759"/>
    </source>
</evidence>
<dbReference type="PRINTS" id="PR00180">
    <property type="entry name" value="CRETINALDHBP"/>
</dbReference>
<accession>A0A9P0G0V9</accession>
<dbReference type="Proteomes" id="UP001152759">
    <property type="component" value="Chromosome 5"/>
</dbReference>